<dbReference type="InterPro" id="IPR019933">
    <property type="entry name" value="DivIVA_domain"/>
</dbReference>
<sequence>MFVVFVAVGAAVLFVAVLLVLGRGDLLQPETPEAEARLLPDDGVEPADLEELRFSVVQRGYRMDQVDTVLDRLGRELHRRDRRIADLEARVPSAEPLPRRRPAADEH</sequence>
<evidence type="ECO:0000313" key="1">
    <source>
        <dbReference type="EMBL" id="TDC46365.1"/>
    </source>
</evidence>
<accession>A0A4V2XVR2</accession>
<comment type="caution">
    <text evidence="1">The sequence shown here is derived from an EMBL/GenBank/DDBJ whole genome shotgun (WGS) entry which is preliminary data.</text>
</comment>
<proteinExistence type="predicted"/>
<dbReference type="Proteomes" id="UP000295621">
    <property type="component" value="Unassembled WGS sequence"/>
</dbReference>
<dbReference type="AlphaFoldDB" id="A0A4V2XVR2"/>
<gene>
    <name evidence="1" type="ORF">E1212_27030</name>
</gene>
<dbReference type="Gene3D" id="6.10.250.660">
    <property type="match status" value="1"/>
</dbReference>
<dbReference type="NCBIfam" id="TIGR03544">
    <property type="entry name" value="DivI1A_domain"/>
    <property type="match status" value="1"/>
</dbReference>
<dbReference type="RefSeq" id="WP_131988300.1">
    <property type="nucleotide sequence ID" value="NZ_SMKL01000100.1"/>
</dbReference>
<reference evidence="1 2" key="1">
    <citation type="submission" date="2019-02" db="EMBL/GenBank/DDBJ databases">
        <title>Draft genome sequences of novel Actinobacteria.</title>
        <authorList>
            <person name="Sahin N."/>
            <person name="Ay H."/>
            <person name="Saygin H."/>
        </authorList>
    </citation>
    <scope>NUCLEOTIDE SEQUENCE [LARGE SCALE GENOMIC DNA]</scope>
    <source>
        <strain evidence="1 2">KC603</strain>
    </source>
</reference>
<protein>
    <submittedName>
        <fullName evidence="1">DivIVA domain-containing protein</fullName>
    </submittedName>
</protein>
<name>A0A4V2XVR2_9ACTN</name>
<evidence type="ECO:0000313" key="2">
    <source>
        <dbReference type="Proteomes" id="UP000295621"/>
    </source>
</evidence>
<organism evidence="1 2">
    <name type="scientific">Jiangella ureilytica</name>
    <dbReference type="NCBI Taxonomy" id="2530374"/>
    <lineage>
        <taxon>Bacteria</taxon>
        <taxon>Bacillati</taxon>
        <taxon>Actinomycetota</taxon>
        <taxon>Actinomycetes</taxon>
        <taxon>Jiangellales</taxon>
        <taxon>Jiangellaceae</taxon>
        <taxon>Jiangella</taxon>
    </lineage>
</organism>
<keyword evidence="2" id="KW-1185">Reference proteome</keyword>
<dbReference type="EMBL" id="SMKL01000100">
    <property type="protein sequence ID" value="TDC46365.1"/>
    <property type="molecule type" value="Genomic_DNA"/>
</dbReference>
<dbReference type="OrthoDB" id="3404379at2"/>